<dbReference type="InterPro" id="IPR016195">
    <property type="entry name" value="Pol/histidinol_Pase-like"/>
</dbReference>
<dbReference type="NCBIfam" id="NF038032">
    <property type="entry name" value="CehA_McbA_metalo"/>
    <property type="match status" value="1"/>
</dbReference>
<dbReference type="Gene3D" id="3.20.20.140">
    <property type="entry name" value="Metal-dependent hydrolases"/>
    <property type="match status" value="1"/>
</dbReference>
<feature type="domain" description="Polymerase/histidinol phosphatase N-terminal" evidence="1">
    <location>
        <begin position="13"/>
        <end position="74"/>
    </location>
</feature>
<keyword evidence="3" id="KW-1185">Reference proteome</keyword>
<dbReference type="InterPro" id="IPR052018">
    <property type="entry name" value="PHP_domain"/>
</dbReference>
<proteinExistence type="predicted"/>
<dbReference type="InterPro" id="IPR003141">
    <property type="entry name" value="Pol/His_phosphatase_N"/>
</dbReference>
<dbReference type="EMBL" id="QEKH01000018">
    <property type="protein sequence ID" value="PVY40018.1"/>
    <property type="molecule type" value="Genomic_DNA"/>
</dbReference>
<accession>A0A2U1AUB8</accession>
<dbReference type="Proteomes" id="UP000245959">
    <property type="component" value="Unassembled WGS sequence"/>
</dbReference>
<dbReference type="SUPFAM" id="SSF89550">
    <property type="entry name" value="PHP domain-like"/>
    <property type="match status" value="1"/>
</dbReference>
<dbReference type="PANTHER" id="PTHR42924:SF3">
    <property type="entry name" value="POLYMERASE_HISTIDINOL PHOSPHATASE N-TERMINAL DOMAIN-CONTAINING PROTEIN"/>
    <property type="match status" value="1"/>
</dbReference>
<dbReference type="GeneID" id="78295732"/>
<protein>
    <recommendedName>
        <fullName evidence="1">Polymerase/histidinol phosphatase N-terminal domain-containing protein</fullName>
    </recommendedName>
</protein>
<evidence type="ECO:0000259" key="1">
    <source>
        <dbReference type="SMART" id="SM00481"/>
    </source>
</evidence>
<evidence type="ECO:0000313" key="3">
    <source>
        <dbReference type="Proteomes" id="UP000245959"/>
    </source>
</evidence>
<dbReference type="SMART" id="SM00481">
    <property type="entry name" value="POLIIIAc"/>
    <property type="match status" value="1"/>
</dbReference>
<comment type="caution">
    <text evidence="2">The sequence shown here is derived from an EMBL/GenBank/DDBJ whole genome shotgun (WGS) entry which is preliminary data.</text>
</comment>
<gene>
    <name evidence="2" type="ORF">C8D82_11817</name>
</gene>
<dbReference type="AlphaFoldDB" id="A0A2U1AUB8"/>
<reference evidence="2 3" key="1">
    <citation type="submission" date="2018-04" db="EMBL/GenBank/DDBJ databases">
        <title>Genomic Encyclopedia of Type Strains, Phase IV (KMG-IV): sequencing the most valuable type-strain genomes for metagenomic binning, comparative biology and taxonomic classification.</title>
        <authorList>
            <person name="Goeker M."/>
        </authorList>
    </citation>
    <scope>NUCLEOTIDE SEQUENCE [LARGE SCALE GENOMIC DNA]</scope>
    <source>
        <strain evidence="2 3">DSM 14823</strain>
    </source>
</reference>
<sequence length="293" mass="32708">MDFYGRRLHSYKANLHTHSTLSDGEFPPQEVIRLYREHGYSVLAFTDHRKTNPVSGYDGGGLTLLSGIELHPNGPRGIRWHLLALGVPESFPGEFESGQQAVDAVNAAGGIVFAAHPYWCGFTSAEVMTLSGVCGTEVYNTSTRYIGKAYNMQLWDEILDAGKRCTALAVDDMHRTSDLFRGWTMICAENNTPQALLAALKAGDFYASQGPEFHRLSYKDGIFEAEFTPCAEAILLTSQARGYCGRVPDSPGTETTSLRVDLRDRPPQRYLRCQLRDRDGNYAWSMPLYFMNK</sequence>
<organism evidence="2 3">
    <name type="scientific">Victivallis vadensis</name>
    <dbReference type="NCBI Taxonomy" id="172901"/>
    <lineage>
        <taxon>Bacteria</taxon>
        <taxon>Pseudomonadati</taxon>
        <taxon>Lentisphaerota</taxon>
        <taxon>Lentisphaeria</taxon>
        <taxon>Victivallales</taxon>
        <taxon>Victivallaceae</taxon>
        <taxon>Victivallis</taxon>
    </lineage>
</organism>
<dbReference type="GO" id="GO:0035312">
    <property type="term" value="F:5'-3' DNA exonuclease activity"/>
    <property type="evidence" value="ECO:0007669"/>
    <property type="project" value="TreeGrafter"/>
</dbReference>
<dbReference type="PANTHER" id="PTHR42924">
    <property type="entry name" value="EXONUCLEASE"/>
    <property type="match status" value="1"/>
</dbReference>
<name>A0A2U1AUB8_9BACT</name>
<dbReference type="GO" id="GO:0004534">
    <property type="term" value="F:5'-3' RNA exonuclease activity"/>
    <property type="evidence" value="ECO:0007669"/>
    <property type="project" value="TreeGrafter"/>
</dbReference>
<evidence type="ECO:0000313" key="2">
    <source>
        <dbReference type="EMBL" id="PVY40018.1"/>
    </source>
</evidence>
<dbReference type="RefSeq" id="WP_116884438.1">
    <property type="nucleotide sequence ID" value="NZ_CABMMC010000035.1"/>
</dbReference>
<dbReference type="OrthoDB" id="9794455at2"/>